<evidence type="ECO:0000256" key="12">
    <source>
        <dbReference type="ARBA" id="ARBA00023008"/>
    </source>
</evidence>
<keyword evidence="12 18" id="KW-0186">Copper</keyword>
<dbReference type="Pfam" id="PF02790">
    <property type="entry name" value="COX2_TM"/>
    <property type="match status" value="1"/>
</dbReference>
<reference evidence="24 25" key="1">
    <citation type="submission" date="2017-07" db="EMBL/GenBank/DDBJ databases">
        <title>Isolation and whole genome analysis of endospore-forming bacteria from heroin.</title>
        <authorList>
            <person name="Kalinowski J."/>
            <person name="Ahrens B."/>
            <person name="Al-Dilaimi A."/>
            <person name="Winkler A."/>
            <person name="Wibberg D."/>
            <person name="Schleenbecker U."/>
            <person name="Ruckert C."/>
            <person name="Wolfel R."/>
            <person name="Grass G."/>
        </authorList>
    </citation>
    <scope>NUCLEOTIDE SEQUENCE [LARGE SCALE GENOMIC DNA]</scope>
    <source>
        <strain evidence="24 25">7537-G1</strain>
    </source>
</reference>
<evidence type="ECO:0000256" key="17">
    <source>
        <dbReference type="RuleBase" id="RU000456"/>
    </source>
</evidence>
<dbReference type="GO" id="GO:0016491">
    <property type="term" value="F:oxidoreductase activity"/>
    <property type="evidence" value="ECO:0007669"/>
    <property type="project" value="UniProtKB-KW"/>
</dbReference>
<dbReference type="EC" id="7.1.1.9" evidence="18"/>
<dbReference type="GO" id="GO:0005886">
    <property type="term" value="C:plasma membrane"/>
    <property type="evidence" value="ECO:0007669"/>
    <property type="project" value="UniProtKB-SubCell"/>
</dbReference>
<dbReference type="PROSITE" id="PS51007">
    <property type="entry name" value="CYTC"/>
    <property type="match status" value="1"/>
</dbReference>
<keyword evidence="5 17" id="KW-0679">Respiratory chain</keyword>
<dbReference type="PROSITE" id="PS50999">
    <property type="entry name" value="COX2_TM"/>
    <property type="match status" value="1"/>
</dbReference>
<evidence type="ECO:0000256" key="10">
    <source>
        <dbReference type="ARBA" id="ARBA00022989"/>
    </source>
</evidence>
<dbReference type="SUPFAM" id="SSF46626">
    <property type="entry name" value="Cytochrome c"/>
    <property type="match status" value="1"/>
</dbReference>
<evidence type="ECO:0000256" key="3">
    <source>
        <dbReference type="ARBA" id="ARBA00022448"/>
    </source>
</evidence>
<evidence type="ECO:0000256" key="8">
    <source>
        <dbReference type="ARBA" id="ARBA00022967"/>
    </source>
</evidence>
<dbReference type="InterPro" id="IPR002429">
    <property type="entry name" value="CcO_II-like_C"/>
</dbReference>
<dbReference type="AlphaFoldDB" id="A0A268EQQ8"/>
<evidence type="ECO:0000256" key="15">
    <source>
        <dbReference type="ARBA" id="ARBA00047816"/>
    </source>
</evidence>
<dbReference type="InterPro" id="IPR036257">
    <property type="entry name" value="Cyt_c_oxidase_su2_TM_sf"/>
</dbReference>
<dbReference type="SUPFAM" id="SSF49503">
    <property type="entry name" value="Cupredoxins"/>
    <property type="match status" value="1"/>
</dbReference>
<dbReference type="PROSITE" id="PS00078">
    <property type="entry name" value="COX2"/>
    <property type="match status" value="1"/>
</dbReference>
<evidence type="ECO:0000256" key="1">
    <source>
        <dbReference type="ARBA" id="ARBA00004141"/>
    </source>
</evidence>
<dbReference type="InterPro" id="IPR014222">
    <property type="entry name" value="Cyt_c_oxidase_su2"/>
</dbReference>
<dbReference type="Proteomes" id="UP000215596">
    <property type="component" value="Unassembled WGS sequence"/>
</dbReference>
<keyword evidence="9 17" id="KW-0249">Electron transport</keyword>
<accession>A0A268EQQ8</accession>
<dbReference type="Pfam" id="PF00116">
    <property type="entry name" value="COX2"/>
    <property type="match status" value="1"/>
</dbReference>
<comment type="subcellular location">
    <subcellularLocation>
        <location evidence="17">Cell membrane</location>
        <topology evidence="17">Multi-pass membrane protein</topology>
    </subcellularLocation>
    <subcellularLocation>
        <location evidence="1">Membrane</location>
        <topology evidence="1">Multi-pass membrane protein</topology>
    </subcellularLocation>
</comment>
<evidence type="ECO:0000256" key="19">
    <source>
        <dbReference type="SAM" id="Phobius"/>
    </source>
</evidence>
<keyword evidence="23" id="KW-0560">Oxidoreductase</keyword>
<dbReference type="Gene3D" id="2.60.40.420">
    <property type="entry name" value="Cupredoxins - blue copper proteins"/>
    <property type="match status" value="1"/>
</dbReference>
<evidence type="ECO:0000313" key="26">
    <source>
        <dbReference type="Proteomes" id="UP000435177"/>
    </source>
</evidence>
<sequence>MMKRWQAVKRLLPLLAMFALVLSGCGREDLSVLRPQGPVAQGQLDLIKLSISIMVVVMVVVFAIAAYVLVKFRRKKGQDEVPEQVEGNFKLEVIWTAIPLLLVLILAVPTIQKVFAYDQIDWNDPEAVKVEVTGHQFWWEFYYPDHDIRTAQELVIPVGKKIAFQLKTNDVLHSFWVPSLGGKRDTNTEGTVNYLTLIADNENTYIGKCAELCGASHAYMEFRVKAVDDATFDAWVNAFKQPAVLPADTELAEKFRTNCLSCHAVGDQGGPIGPSLTGIGSRETIASILLNDISGAEGSKPVKDNLVEWLMDPQAVKPGNTMPDPKDLGFSDEEIEQIAEYLANYKLDY</sequence>
<dbReference type="GO" id="GO:0042773">
    <property type="term" value="P:ATP synthesis coupled electron transport"/>
    <property type="evidence" value="ECO:0007669"/>
    <property type="project" value="TreeGrafter"/>
</dbReference>
<evidence type="ECO:0000256" key="9">
    <source>
        <dbReference type="ARBA" id="ARBA00022982"/>
    </source>
</evidence>
<dbReference type="InterPro" id="IPR045187">
    <property type="entry name" value="CcO_II"/>
</dbReference>
<dbReference type="InterPro" id="IPR001505">
    <property type="entry name" value="Copper_CuA"/>
</dbReference>
<dbReference type="PANTHER" id="PTHR22888">
    <property type="entry name" value="CYTOCHROME C OXIDASE, SUBUNIT II"/>
    <property type="match status" value="1"/>
</dbReference>
<dbReference type="GO" id="GO:0020037">
    <property type="term" value="F:heme binding"/>
    <property type="evidence" value="ECO:0007669"/>
    <property type="project" value="InterPro"/>
</dbReference>
<dbReference type="InterPro" id="IPR011759">
    <property type="entry name" value="Cyt_c_oxidase_su2_TM_dom"/>
</dbReference>
<dbReference type="Proteomes" id="UP000435177">
    <property type="component" value="Unassembled WGS sequence"/>
</dbReference>
<comment type="function">
    <text evidence="14 18">Subunits I and II form the functional core of the enzyme complex. Electrons originating in cytochrome c are transferred via heme a and Cu(A) to the binuclear center formed by heme a3 and Cu(B).</text>
</comment>
<evidence type="ECO:0000256" key="5">
    <source>
        <dbReference type="ARBA" id="ARBA00022660"/>
    </source>
</evidence>
<dbReference type="EMBL" id="NPBY01000045">
    <property type="protein sequence ID" value="PAD75460.1"/>
    <property type="molecule type" value="Genomic_DNA"/>
</dbReference>
<keyword evidence="8" id="KW-1278">Translocase</keyword>
<evidence type="ECO:0000256" key="6">
    <source>
        <dbReference type="ARBA" id="ARBA00022692"/>
    </source>
</evidence>
<dbReference type="InterPro" id="IPR034236">
    <property type="entry name" value="CuRO_CcO_Caa3_II"/>
</dbReference>
<evidence type="ECO:0000256" key="2">
    <source>
        <dbReference type="ARBA" id="ARBA00007866"/>
    </source>
</evidence>
<evidence type="ECO:0000256" key="18">
    <source>
        <dbReference type="RuleBase" id="RU004024"/>
    </source>
</evidence>
<organism evidence="24 25">
    <name type="scientific">Paenibacillus campinasensis</name>
    <dbReference type="NCBI Taxonomy" id="66347"/>
    <lineage>
        <taxon>Bacteria</taxon>
        <taxon>Bacillati</taxon>
        <taxon>Bacillota</taxon>
        <taxon>Bacilli</taxon>
        <taxon>Bacillales</taxon>
        <taxon>Paenibacillaceae</taxon>
        <taxon>Paenibacillus</taxon>
    </lineage>
</organism>
<dbReference type="OrthoDB" id="9781261at2"/>
<proteinExistence type="inferred from homology"/>
<evidence type="ECO:0000256" key="14">
    <source>
        <dbReference type="ARBA" id="ARBA00024688"/>
    </source>
</evidence>
<comment type="cofactor">
    <cofactor evidence="18">
        <name>Cu cation</name>
        <dbReference type="ChEBI" id="CHEBI:23378"/>
    </cofactor>
    <text evidence="18">Binds a copper A center.</text>
</comment>
<feature type="domain" description="Cytochrome oxidase subunit II transmembrane region profile" evidence="21">
    <location>
        <begin position="24"/>
        <end position="121"/>
    </location>
</feature>
<dbReference type="CDD" id="cd04213">
    <property type="entry name" value="CuRO_CcO_Caa3_II"/>
    <property type="match status" value="1"/>
</dbReference>
<evidence type="ECO:0000256" key="11">
    <source>
        <dbReference type="ARBA" id="ARBA00023004"/>
    </source>
</evidence>
<dbReference type="PANTHER" id="PTHR22888:SF10">
    <property type="entry name" value="CYTOCHROME C OXIDASE SUBUNIT 2"/>
    <property type="match status" value="1"/>
</dbReference>
<feature type="transmembrane region" description="Helical" evidence="19">
    <location>
        <begin position="51"/>
        <end position="70"/>
    </location>
</feature>
<feature type="domain" description="Cytochrome oxidase subunit II copper A binding" evidence="20">
    <location>
        <begin position="125"/>
        <end position="238"/>
    </location>
</feature>
<dbReference type="RefSeq" id="WP_095265950.1">
    <property type="nucleotide sequence ID" value="NZ_NPBY01000045.1"/>
</dbReference>
<dbReference type="PROSITE" id="PS51257">
    <property type="entry name" value="PROKAR_LIPOPROTEIN"/>
    <property type="match status" value="1"/>
</dbReference>
<evidence type="ECO:0000256" key="16">
    <source>
        <dbReference type="PROSITE-ProRule" id="PRU00433"/>
    </source>
</evidence>
<dbReference type="InterPro" id="IPR036909">
    <property type="entry name" value="Cyt_c-like_dom_sf"/>
</dbReference>
<evidence type="ECO:0000313" key="23">
    <source>
        <dbReference type="EMBL" id="MUG65455.1"/>
    </source>
</evidence>
<evidence type="ECO:0000259" key="20">
    <source>
        <dbReference type="PROSITE" id="PS50857"/>
    </source>
</evidence>
<dbReference type="NCBIfam" id="TIGR02866">
    <property type="entry name" value="CoxB"/>
    <property type="match status" value="1"/>
</dbReference>
<evidence type="ECO:0000256" key="13">
    <source>
        <dbReference type="ARBA" id="ARBA00023136"/>
    </source>
</evidence>
<evidence type="ECO:0000259" key="22">
    <source>
        <dbReference type="PROSITE" id="PS51007"/>
    </source>
</evidence>
<keyword evidence="7 16" id="KW-0479">Metal-binding</keyword>
<keyword evidence="26" id="KW-1185">Reference proteome</keyword>
<dbReference type="EMBL" id="WOAA01000002">
    <property type="protein sequence ID" value="MUG65455.1"/>
    <property type="molecule type" value="Genomic_DNA"/>
</dbReference>
<comment type="caution">
    <text evidence="24">The sequence shown here is derived from an EMBL/GenBank/DDBJ whole genome shotgun (WGS) entry which is preliminary data.</text>
</comment>
<reference evidence="23 26" key="2">
    <citation type="submission" date="2019-11" db="EMBL/GenBank/DDBJ databases">
        <title>Draft genome sequences of five Paenibacillus species of dairy origin.</title>
        <authorList>
            <person name="Olajide A.M."/>
            <person name="Chen S."/>
            <person name="Lapointe G."/>
        </authorList>
    </citation>
    <scope>NUCLEOTIDE SEQUENCE [LARGE SCALE GENOMIC DNA]</scope>
    <source>
        <strain evidence="23 26">3CS1</strain>
    </source>
</reference>
<feature type="domain" description="Cytochrome c" evidence="22">
    <location>
        <begin position="247"/>
        <end position="346"/>
    </location>
</feature>
<comment type="similarity">
    <text evidence="2 17">Belongs to the cytochrome c oxidase subunit 2 family.</text>
</comment>
<name>A0A268EQQ8_9BACL</name>
<dbReference type="GO" id="GO:0005507">
    <property type="term" value="F:copper ion binding"/>
    <property type="evidence" value="ECO:0007669"/>
    <property type="project" value="InterPro"/>
</dbReference>
<protein>
    <recommendedName>
        <fullName evidence="18">Cytochrome c oxidase subunit 2</fullName>
        <ecNumber evidence="18">7.1.1.9</ecNumber>
    </recommendedName>
</protein>
<dbReference type="InterPro" id="IPR008972">
    <property type="entry name" value="Cupredoxin"/>
</dbReference>
<keyword evidence="4 16" id="KW-0349">Heme</keyword>
<gene>
    <name evidence="24" type="primary">coxB</name>
    <name evidence="24" type="ORF">CHH67_14715</name>
    <name evidence="23" type="ORF">GNP94_05470</name>
</gene>
<evidence type="ECO:0000313" key="25">
    <source>
        <dbReference type="Proteomes" id="UP000215596"/>
    </source>
</evidence>
<evidence type="ECO:0000259" key="21">
    <source>
        <dbReference type="PROSITE" id="PS50999"/>
    </source>
</evidence>
<dbReference type="PROSITE" id="PS50857">
    <property type="entry name" value="COX2_CUA"/>
    <property type="match status" value="1"/>
</dbReference>
<dbReference type="Pfam" id="PF00034">
    <property type="entry name" value="Cytochrom_C"/>
    <property type="match status" value="1"/>
</dbReference>
<comment type="catalytic activity">
    <reaction evidence="15 18">
        <text>4 Fe(II)-[cytochrome c] + O2 + 8 H(+)(in) = 4 Fe(III)-[cytochrome c] + 2 H2O + 4 H(+)(out)</text>
        <dbReference type="Rhea" id="RHEA:11436"/>
        <dbReference type="Rhea" id="RHEA-COMP:10350"/>
        <dbReference type="Rhea" id="RHEA-COMP:14399"/>
        <dbReference type="ChEBI" id="CHEBI:15377"/>
        <dbReference type="ChEBI" id="CHEBI:15378"/>
        <dbReference type="ChEBI" id="CHEBI:15379"/>
        <dbReference type="ChEBI" id="CHEBI:29033"/>
        <dbReference type="ChEBI" id="CHEBI:29034"/>
        <dbReference type="EC" id="7.1.1.9"/>
    </reaction>
</comment>
<evidence type="ECO:0000256" key="7">
    <source>
        <dbReference type="ARBA" id="ARBA00022723"/>
    </source>
</evidence>
<dbReference type="GO" id="GO:0004129">
    <property type="term" value="F:cytochrome-c oxidase activity"/>
    <property type="evidence" value="ECO:0007669"/>
    <property type="project" value="UniProtKB-EC"/>
</dbReference>
<evidence type="ECO:0000256" key="4">
    <source>
        <dbReference type="ARBA" id="ARBA00022617"/>
    </source>
</evidence>
<keyword evidence="10 19" id="KW-1133">Transmembrane helix</keyword>
<keyword evidence="11 16" id="KW-0408">Iron</keyword>
<keyword evidence="6 17" id="KW-0812">Transmembrane</keyword>
<dbReference type="InterPro" id="IPR009056">
    <property type="entry name" value="Cyt_c-like_dom"/>
</dbReference>
<feature type="transmembrane region" description="Helical" evidence="19">
    <location>
        <begin position="91"/>
        <end position="111"/>
    </location>
</feature>
<dbReference type="PRINTS" id="PR01166">
    <property type="entry name" value="CYCOXIDASEII"/>
</dbReference>
<dbReference type="SUPFAM" id="SSF81464">
    <property type="entry name" value="Cytochrome c oxidase subunit II-like, transmembrane region"/>
    <property type="match status" value="1"/>
</dbReference>
<keyword evidence="13 19" id="KW-0472">Membrane</keyword>
<dbReference type="Gene3D" id="1.10.287.90">
    <property type="match status" value="1"/>
</dbReference>
<keyword evidence="3 17" id="KW-0813">Transport</keyword>
<evidence type="ECO:0000313" key="24">
    <source>
        <dbReference type="EMBL" id="PAD75460.1"/>
    </source>
</evidence>